<dbReference type="PROSITE" id="PS50191">
    <property type="entry name" value="CRAL_TRIO"/>
    <property type="match status" value="1"/>
</dbReference>
<dbReference type="SMART" id="SM00516">
    <property type="entry name" value="SEC14"/>
    <property type="match status" value="1"/>
</dbReference>
<feature type="compositionally biased region" description="Low complexity" evidence="1">
    <location>
        <begin position="18"/>
        <end position="30"/>
    </location>
</feature>
<reference evidence="3" key="1">
    <citation type="journal article" date="2023" name="PhytoFront">
        <title>Draft Genome Resources of Seven Strains of Tilletia horrida, Causal Agent of Kernel Smut of Rice.</title>
        <authorList>
            <person name="Khanal S."/>
            <person name="Antony Babu S."/>
            <person name="Zhou X.G."/>
        </authorList>
    </citation>
    <scope>NUCLEOTIDE SEQUENCE</scope>
    <source>
        <strain evidence="3">TX3</strain>
    </source>
</reference>
<keyword evidence="4" id="KW-1185">Reference proteome</keyword>
<dbReference type="InterPro" id="IPR036865">
    <property type="entry name" value="CRAL-TRIO_dom_sf"/>
</dbReference>
<feature type="compositionally biased region" description="Low complexity" evidence="1">
    <location>
        <begin position="445"/>
        <end position="463"/>
    </location>
</feature>
<dbReference type="SUPFAM" id="SSF46938">
    <property type="entry name" value="CRAL/TRIO N-terminal domain"/>
    <property type="match status" value="1"/>
</dbReference>
<dbReference type="InterPro" id="IPR036273">
    <property type="entry name" value="CRAL/TRIO_N_dom_sf"/>
</dbReference>
<organism evidence="3 4">
    <name type="scientific">Tilletia horrida</name>
    <dbReference type="NCBI Taxonomy" id="155126"/>
    <lineage>
        <taxon>Eukaryota</taxon>
        <taxon>Fungi</taxon>
        <taxon>Dikarya</taxon>
        <taxon>Basidiomycota</taxon>
        <taxon>Ustilaginomycotina</taxon>
        <taxon>Exobasidiomycetes</taxon>
        <taxon>Tilletiales</taxon>
        <taxon>Tilletiaceae</taxon>
        <taxon>Tilletia</taxon>
    </lineage>
</organism>
<dbReference type="Gene3D" id="3.40.525.10">
    <property type="entry name" value="CRAL-TRIO lipid binding domain"/>
    <property type="match status" value="1"/>
</dbReference>
<feature type="compositionally biased region" description="Low complexity" evidence="1">
    <location>
        <begin position="91"/>
        <end position="100"/>
    </location>
</feature>
<dbReference type="GO" id="GO:0008526">
    <property type="term" value="F:phosphatidylinositol transfer activity"/>
    <property type="evidence" value="ECO:0007669"/>
    <property type="project" value="TreeGrafter"/>
</dbReference>
<dbReference type="SUPFAM" id="SSF52087">
    <property type="entry name" value="CRAL/TRIO domain"/>
    <property type="match status" value="1"/>
</dbReference>
<evidence type="ECO:0000256" key="1">
    <source>
        <dbReference type="SAM" id="MobiDB-lite"/>
    </source>
</evidence>
<accession>A0AAN6JK75</accession>
<dbReference type="SMART" id="SM01100">
    <property type="entry name" value="CRAL_TRIO_N"/>
    <property type="match status" value="1"/>
</dbReference>
<feature type="compositionally biased region" description="Basic and acidic residues" evidence="1">
    <location>
        <begin position="428"/>
        <end position="444"/>
    </location>
</feature>
<feature type="compositionally biased region" description="Pro residues" evidence="1">
    <location>
        <begin position="112"/>
        <end position="125"/>
    </location>
</feature>
<evidence type="ECO:0000259" key="2">
    <source>
        <dbReference type="PROSITE" id="PS50191"/>
    </source>
</evidence>
<dbReference type="AlphaFoldDB" id="A0AAN6JK75"/>
<dbReference type="EMBL" id="JAPDMQ010000195">
    <property type="protein sequence ID" value="KAK0531105.1"/>
    <property type="molecule type" value="Genomic_DNA"/>
</dbReference>
<dbReference type="Pfam" id="PF03765">
    <property type="entry name" value="CRAL_TRIO_N"/>
    <property type="match status" value="1"/>
</dbReference>
<feature type="compositionally biased region" description="Polar residues" evidence="1">
    <location>
        <begin position="57"/>
        <end position="70"/>
    </location>
</feature>
<gene>
    <name evidence="3" type="primary">PDR16</name>
    <name evidence="3" type="ORF">OC842_003716</name>
</gene>
<sequence length="821" mass="86170">MAAKQHHTIGHGAGKDAQQQQQHQHQEQQQPRGNMLTRAFNSLQLGGGGGHHRKAATSITSPKFYQQQGEVNGVADSDTGSLGRRVSALSQQQQQQQQQQKELHAFTGVFPHPAPGCSPTEPPPQHSKLTAPQQQKYDAMLEHFSRPNQAYPVSTAAGAEKREMGEWETCRLLTRESLLRYLRASKWDLATAKRRLTDTIVWRREYGVDSLDPDELEPEAESGKETVLGFDKRGRPLHYMTPHLNNTKESPRQMKFAVWILERCIDLMPPGVEQLALLINFQHKSRNPTSIANAKLMLYILQNHYVERLGIALCINVPWIFKTFFAAVQPFIDPVTREKCKFDEAIKQEVPLDQLNSDYGGNVDPQYEHDKYFPDLVRTCDRLREKQLDRFRTLCDSKVGASEWVIRGGDPDKAPGTVIVPTTTNETARGEVEAKDVNVEEKEASAPAAAAAAEPQAQELPSANSDASATAGSSVRAAADQAASAASTLVSTAAESAKGLASSTADATASVSQAAMPVLGSLVGLAQAAAQTAVQTVQGGAGVAEGVVARLAGGVAAEGGAGAGSQAQHGASASAGAGGAADEVANVLKSTTPAAPHPIHAEDLARAPPADVVVARPAGAGAGAGAETTASSASATNNVAAAVLLTPTADKLLDGTPVSAASPVAVAAAPPAPAMQGEHDVAADVERGRKTAGTNVTVTVLYFAAARSAAGVASVQIGLPCSSSSPSSTNPESDAFSLAALPALLVQDARHRFAARHCAPSSDHGGDGDGDDDDIDPDELERVLRGSQLSVDHAMVDEEEWGSTVLRGGEEVGVIPPVSGG</sequence>
<feature type="domain" description="CRAL-TRIO" evidence="2">
    <location>
        <begin position="215"/>
        <end position="367"/>
    </location>
</feature>
<evidence type="ECO:0000313" key="4">
    <source>
        <dbReference type="Proteomes" id="UP001176521"/>
    </source>
</evidence>
<comment type="caution">
    <text evidence="3">The sequence shown here is derived from an EMBL/GenBank/DDBJ whole genome shotgun (WGS) entry which is preliminary data.</text>
</comment>
<dbReference type="Gene3D" id="3.10.20.30">
    <property type="match status" value="1"/>
</dbReference>
<dbReference type="InterPro" id="IPR012675">
    <property type="entry name" value="Beta-grasp_dom_sf"/>
</dbReference>
<dbReference type="InterPro" id="IPR001251">
    <property type="entry name" value="CRAL-TRIO_dom"/>
</dbReference>
<dbReference type="Pfam" id="PF02597">
    <property type="entry name" value="ThiS"/>
    <property type="match status" value="1"/>
</dbReference>
<dbReference type="PANTHER" id="PTHR45824:SF29">
    <property type="entry name" value="GH16843P"/>
    <property type="match status" value="1"/>
</dbReference>
<dbReference type="CDD" id="cd00170">
    <property type="entry name" value="SEC14"/>
    <property type="match status" value="1"/>
</dbReference>
<dbReference type="InterPro" id="IPR003749">
    <property type="entry name" value="ThiS/MoaD-like"/>
</dbReference>
<feature type="compositionally biased region" description="Acidic residues" evidence="1">
    <location>
        <begin position="768"/>
        <end position="779"/>
    </location>
</feature>
<proteinExistence type="predicted"/>
<protein>
    <submittedName>
        <fullName evidence="3">Phosphatidylinositol transfer protein (PITP)</fullName>
    </submittedName>
</protein>
<dbReference type="Proteomes" id="UP001176521">
    <property type="component" value="Unassembled WGS sequence"/>
</dbReference>
<dbReference type="InterPro" id="IPR052578">
    <property type="entry name" value="PI_Transfer_CRAL-TRIO"/>
</dbReference>
<name>A0AAN6JK75_9BASI</name>
<evidence type="ECO:0000313" key="3">
    <source>
        <dbReference type="EMBL" id="KAK0531105.1"/>
    </source>
</evidence>
<feature type="region of interest" description="Disordered" evidence="1">
    <location>
        <begin position="415"/>
        <end position="468"/>
    </location>
</feature>
<feature type="region of interest" description="Disordered" evidence="1">
    <location>
        <begin position="756"/>
        <end position="821"/>
    </location>
</feature>
<feature type="region of interest" description="Disordered" evidence="1">
    <location>
        <begin position="1"/>
        <end position="132"/>
    </location>
</feature>
<dbReference type="PANTHER" id="PTHR45824">
    <property type="entry name" value="GH16843P"/>
    <property type="match status" value="1"/>
</dbReference>
<dbReference type="InterPro" id="IPR011074">
    <property type="entry name" value="CRAL/TRIO_N_dom"/>
</dbReference>
<dbReference type="Pfam" id="PF00650">
    <property type="entry name" value="CRAL_TRIO"/>
    <property type="match status" value="1"/>
</dbReference>